<organism evidence="15 16">
    <name type="scientific">Apatococcus fuscideae</name>
    <dbReference type="NCBI Taxonomy" id="2026836"/>
    <lineage>
        <taxon>Eukaryota</taxon>
        <taxon>Viridiplantae</taxon>
        <taxon>Chlorophyta</taxon>
        <taxon>core chlorophytes</taxon>
        <taxon>Trebouxiophyceae</taxon>
        <taxon>Chlorellales</taxon>
        <taxon>Chlorellaceae</taxon>
        <taxon>Apatococcus</taxon>
    </lineage>
</organism>
<dbReference type="GO" id="GO:0004144">
    <property type="term" value="F:diacylglycerol O-acyltransferase activity"/>
    <property type="evidence" value="ECO:0007669"/>
    <property type="project" value="UniProtKB-EC"/>
</dbReference>
<reference evidence="15 16" key="1">
    <citation type="journal article" date="2024" name="Nat. Commun.">
        <title>Phylogenomics reveals the evolutionary origins of lichenization in chlorophyte algae.</title>
        <authorList>
            <person name="Puginier C."/>
            <person name="Libourel C."/>
            <person name="Otte J."/>
            <person name="Skaloud P."/>
            <person name="Haon M."/>
            <person name="Grisel S."/>
            <person name="Petersen M."/>
            <person name="Berrin J.G."/>
            <person name="Delaux P.M."/>
            <person name="Dal Grande F."/>
            <person name="Keller J."/>
        </authorList>
    </citation>
    <scope>NUCLEOTIDE SEQUENCE [LARGE SCALE GENOMIC DNA]</scope>
    <source>
        <strain evidence="15 16">SAG 2523</strain>
    </source>
</reference>
<dbReference type="Proteomes" id="UP001485043">
    <property type="component" value="Unassembled WGS sequence"/>
</dbReference>
<dbReference type="Pfam" id="PF03982">
    <property type="entry name" value="DAGAT"/>
    <property type="match status" value="1"/>
</dbReference>
<keyword evidence="8" id="KW-0812">Transmembrane</keyword>
<keyword evidence="9" id="KW-0319">Glycerol metabolism</keyword>
<evidence type="ECO:0000256" key="13">
    <source>
        <dbReference type="ARBA" id="ARBA00023136"/>
    </source>
</evidence>
<dbReference type="PANTHER" id="PTHR12317">
    <property type="entry name" value="DIACYLGLYCEROL O-ACYLTRANSFERASE"/>
    <property type="match status" value="1"/>
</dbReference>
<comment type="subcellular location">
    <subcellularLocation>
        <location evidence="1">Endoplasmic reticulum membrane</location>
        <topology evidence="1">Multi-pass membrane protein</topology>
    </subcellularLocation>
</comment>
<evidence type="ECO:0000256" key="9">
    <source>
        <dbReference type="ARBA" id="ARBA00022798"/>
    </source>
</evidence>
<comment type="pathway">
    <text evidence="3">Lipid metabolism.</text>
</comment>
<evidence type="ECO:0000313" key="15">
    <source>
        <dbReference type="EMBL" id="KAK9858809.1"/>
    </source>
</evidence>
<comment type="similarity">
    <text evidence="4">Belongs to the diacylglycerol acyltransferase family.</text>
</comment>
<evidence type="ECO:0000313" key="16">
    <source>
        <dbReference type="Proteomes" id="UP001485043"/>
    </source>
</evidence>
<keyword evidence="6" id="KW-0444">Lipid biosynthesis</keyword>
<evidence type="ECO:0000256" key="8">
    <source>
        <dbReference type="ARBA" id="ARBA00022692"/>
    </source>
</evidence>
<evidence type="ECO:0000256" key="11">
    <source>
        <dbReference type="ARBA" id="ARBA00022989"/>
    </source>
</evidence>
<dbReference type="GO" id="GO:0006071">
    <property type="term" value="P:glycerol metabolic process"/>
    <property type="evidence" value="ECO:0007669"/>
    <property type="project" value="UniProtKB-KW"/>
</dbReference>
<evidence type="ECO:0000256" key="5">
    <source>
        <dbReference type="ARBA" id="ARBA00013244"/>
    </source>
</evidence>
<protein>
    <recommendedName>
        <fullName evidence="5">diacylglycerol O-acyltransferase</fullName>
        <ecNumber evidence="5">2.3.1.20</ecNumber>
    </recommendedName>
</protein>
<keyword evidence="12" id="KW-0443">Lipid metabolism</keyword>
<dbReference type="GO" id="GO:0019432">
    <property type="term" value="P:triglyceride biosynthetic process"/>
    <property type="evidence" value="ECO:0007669"/>
    <property type="project" value="TreeGrafter"/>
</dbReference>
<evidence type="ECO:0000256" key="2">
    <source>
        <dbReference type="ARBA" id="ARBA00004771"/>
    </source>
</evidence>
<evidence type="ECO:0000256" key="14">
    <source>
        <dbReference type="ARBA" id="ARBA00023315"/>
    </source>
</evidence>
<dbReference type="InterPro" id="IPR007130">
    <property type="entry name" value="DAGAT"/>
</dbReference>
<dbReference type="AlphaFoldDB" id="A0AAW1SU19"/>
<proteinExistence type="inferred from homology"/>
<keyword evidence="10" id="KW-0256">Endoplasmic reticulum</keyword>
<dbReference type="GO" id="GO:0005789">
    <property type="term" value="C:endoplasmic reticulum membrane"/>
    <property type="evidence" value="ECO:0007669"/>
    <property type="project" value="UniProtKB-SubCell"/>
</dbReference>
<keyword evidence="16" id="KW-1185">Reference proteome</keyword>
<feature type="non-terminal residue" evidence="15">
    <location>
        <position position="98"/>
    </location>
</feature>
<dbReference type="PANTHER" id="PTHR12317:SF0">
    <property type="entry name" value="ACYLTRANSFERASE"/>
    <property type="match status" value="1"/>
</dbReference>
<name>A0AAW1SU19_9CHLO</name>
<comment type="pathway">
    <text evidence="2">Glycerolipid metabolism; triacylglycerol biosynthesis.</text>
</comment>
<evidence type="ECO:0000256" key="12">
    <source>
        <dbReference type="ARBA" id="ARBA00023098"/>
    </source>
</evidence>
<evidence type="ECO:0000256" key="6">
    <source>
        <dbReference type="ARBA" id="ARBA00022516"/>
    </source>
</evidence>
<evidence type="ECO:0000256" key="4">
    <source>
        <dbReference type="ARBA" id="ARBA00005420"/>
    </source>
</evidence>
<evidence type="ECO:0000256" key="10">
    <source>
        <dbReference type="ARBA" id="ARBA00022824"/>
    </source>
</evidence>
<evidence type="ECO:0000256" key="7">
    <source>
        <dbReference type="ARBA" id="ARBA00022679"/>
    </source>
</evidence>
<gene>
    <name evidence="15" type="ORF">WJX84_004392</name>
</gene>
<keyword evidence="7" id="KW-0808">Transferase</keyword>
<keyword evidence="13" id="KW-0472">Membrane</keyword>
<dbReference type="EC" id="2.3.1.20" evidence="5"/>
<accession>A0AAW1SU19</accession>
<comment type="caution">
    <text evidence="15">The sequence shown here is derived from an EMBL/GenBank/DDBJ whole genome shotgun (WGS) entry which is preliminary data.</text>
</comment>
<dbReference type="EMBL" id="JALJOV010000913">
    <property type="protein sequence ID" value="KAK9858809.1"/>
    <property type="molecule type" value="Genomic_DNA"/>
</dbReference>
<evidence type="ECO:0000256" key="1">
    <source>
        <dbReference type="ARBA" id="ARBA00004477"/>
    </source>
</evidence>
<keyword evidence="11" id="KW-1133">Transmembrane helix</keyword>
<keyword evidence="14" id="KW-0012">Acyltransferase</keyword>
<evidence type="ECO:0000256" key="3">
    <source>
        <dbReference type="ARBA" id="ARBA00005189"/>
    </source>
</evidence>
<sequence>MPQTQNQDALYFQNRQGYVRLAIQAGKDILPVYNFGQRSGGEHKQIYHVTGIAWLSRALRMTFIFFWGRWYLPIPNRVPVVTVVGDPVRVRQEDVPSQ</sequence>